<name>A0AAN6ZGI8_9PEZI</name>
<gene>
    <name evidence="3" type="ORF">BT67DRAFT_432558</name>
</gene>
<dbReference type="AlphaFoldDB" id="A0AAN6ZGI8"/>
<sequence length="256" mass="28106">MAPRNTKPQHRVSKRAPSRKNTTPAAPRPPATNGTDNALYFWRETDPATGYLSQWYPCAFTDDTDPSIVYQTAEHYMMYQKALLFSAPLSLTTTILDAPHPRTARSLGRTVPAFSDAVWDAHRAAIVRRGNLLKFTRPADGCADGFWRIASGSVSSTATEKVVGTASLTLRELLLGTGDREIVEASPRDRIWGIGFGAANAARVGRERWGLNLLGKALVEVRGVLRKMEGEKQNAGGEDGEMAMEDERGAEEMEKK</sequence>
<dbReference type="Gene3D" id="1.10.357.40">
    <property type="entry name" value="YbiA-like"/>
    <property type="match status" value="1"/>
</dbReference>
<protein>
    <submittedName>
        <fullName evidence="3">DUF1768-domain-containing protein</fullName>
    </submittedName>
</protein>
<keyword evidence="4" id="KW-1185">Reference proteome</keyword>
<dbReference type="EMBL" id="MU853403">
    <property type="protein sequence ID" value="KAK4136791.1"/>
    <property type="molecule type" value="Genomic_DNA"/>
</dbReference>
<organism evidence="3 4">
    <name type="scientific">Trichocladium antarcticum</name>
    <dbReference type="NCBI Taxonomy" id="1450529"/>
    <lineage>
        <taxon>Eukaryota</taxon>
        <taxon>Fungi</taxon>
        <taxon>Dikarya</taxon>
        <taxon>Ascomycota</taxon>
        <taxon>Pezizomycotina</taxon>
        <taxon>Sordariomycetes</taxon>
        <taxon>Sordariomycetidae</taxon>
        <taxon>Sordariales</taxon>
        <taxon>Chaetomiaceae</taxon>
        <taxon>Trichocladium</taxon>
    </lineage>
</organism>
<dbReference type="Pfam" id="PF08719">
    <property type="entry name" value="NADAR"/>
    <property type="match status" value="1"/>
</dbReference>
<dbReference type="InterPro" id="IPR012816">
    <property type="entry name" value="NADAR"/>
</dbReference>
<dbReference type="SUPFAM" id="SSF143990">
    <property type="entry name" value="YbiA-like"/>
    <property type="match status" value="2"/>
</dbReference>
<evidence type="ECO:0000313" key="3">
    <source>
        <dbReference type="EMBL" id="KAK4136791.1"/>
    </source>
</evidence>
<reference evidence="3" key="2">
    <citation type="submission" date="2023-05" db="EMBL/GenBank/DDBJ databases">
        <authorList>
            <consortium name="Lawrence Berkeley National Laboratory"/>
            <person name="Steindorff A."/>
            <person name="Hensen N."/>
            <person name="Bonometti L."/>
            <person name="Westerberg I."/>
            <person name="Brannstrom I.O."/>
            <person name="Guillou S."/>
            <person name="Cros-Aarteil S."/>
            <person name="Calhoun S."/>
            <person name="Haridas S."/>
            <person name="Kuo A."/>
            <person name="Mondo S."/>
            <person name="Pangilinan J."/>
            <person name="Riley R."/>
            <person name="Labutti K."/>
            <person name="Andreopoulos B."/>
            <person name="Lipzen A."/>
            <person name="Chen C."/>
            <person name="Yanf M."/>
            <person name="Daum C."/>
            <person name="Ng V."/>
            <person name="Clum A."/>
            <person name="Ohm R."/>
            <person name="Martin F."/>
            <person name="Silar P."/>
            <person name="Natvig D."/>
            <person name="Lalanne C."/>
            <person name="Gautier V."/>
            <person name="Ament-Velasquez S.L."/>
            <person name="Kruys A."/>
            <person name="Hutchinson M.I."/>
            <person name="Powell A.J."/>
            <person name="Barry K."/>
            <person name="Miller A.N."/>
            <person name="Grigoriev I.V."/>
            <person name="Debuchy R."/>
            <person name="Gladieux P."/>
            <person name="Thoren M.H."/>
            <person name="Johannesson H."/>
        </authorList>
    </citation>
    <scope>NUCLEOTIDE SEQUENCE</scope>
    <source>
        <strain evidence="3">CBS 123565</strain>
    </source>
</reference>
<feature type="compositionally biased region" description="Basic and acidic residues" evidence="1">
    <location>
        <begin position="245"/>
        <end position="256"/>
    </location>
</feature>
<reference evidence="3" key="1">
    <citation type="journal article" date="2023" name="Mol. Phylogenet. Evol.">
        <title>Genome-scale phylogeny and comparative genomics of the fungal order Sordariales.</title>
        <authorList>
            <person name="Hensen N."/>
            <person name="Bonometti L."/>
            <person name="Westerberg I."/>
            <person name="Brannstrom I.O."/>
            <person name="Guillou S."/>
            <person name="Cros-Aarteil S."/>
            <person name="Calhoun S."/>
            <person name="Haridas S."/>
            <person name="Kuo A."/>
            <person name="Mondo S."/>
            <person name="Pangilinan J."/>
            <person name="Riley R."/>
            <person name="LaButti K."/>
            <person name="Andreopoulos B."/>
            <person name="Lipzen A."/>
            <person name="Chen C."/>
            <person name="Yan M."/>
            <person name="Daum C."/>
            <person name="Ng V."/>
            <person name="Clum A."/>
            <person name="Steindorff A."/>
            <person name="Ohm R.A."/>
            <person name="Martin F."/>
            <person name="Silar P."/>
            <person name="Natvig D.O."/>
            <person name="Lalanne C."/>
            <person name="Gautier V."/>
            <person name="Ament-Velasquez S.L."/>
            <person name="Kruys A."/>
            <person name="Hutchinson M.I."/>
            <person name="Powell A.J."/>
            <person name="Barry K."/>
            <person name="Miller A.N."/>
            <person name="Grigoriev I.V."/>
            <person name="Debuchy R."/>
            <person name="Gladieux P."/>
            <person name="Hiltunen Thoren M."/>
            <person name="Johannesson H."/>
        </authorList>
    </citation>
    <scope>NUCLEOTIDE SEQUENCE</scope>
    <source>
        <strain evidence="3">CBS 123565</strain>
    </source>
</reference>
<evidence type="ECO:0000259" key="2">
    <source>
        <dbReference type="Pfam" id="PF08719"/>
    </source>
</evidence>
<proteinExistence type="predicted"/>
<evidence type="ECO:0000313" key="4">
    <source>
        <dbReference type="Proteomes" id="UP001304895"/>
    </source>
</evidence>
<feature type="domain" description="NADAR" evidence="2">
    <location>
        <begin position="40"/>
        <end position="226"/>
    </location>
</feature>
<feature type="region of interest" description="Disordered" evidence="1">
    <location>
        <begin position="229"/>
        <end position="256"/>
    </location>
</feature>
<dbReference type="InterPro" id="IPR037238">
    <property type="entry name" value="YbiA-like_sf"/>
</dbReference>
<feature type="region of interest" description="Disordered" evidence="1">
    <location>
        <begin position="1"/>
        <end position="37"/>
    </location>
</feature>
<accession>A0AAN6ZGI8</accession>
<feature type="compositionally biased region" description="Basic residues" evidence="1">
    <location>
        <begin position="7"/>
        <end position="18"/>
    </location>
</feature>
<dbReference type="Proteomes" id="UP001304895">
    <property type="component" value="Unassembled WGS sequence"/>
</dbReference>
<dbReference type="CDD" id="cd15457">
    <property type="entry name" value="NADAR"/>
    <property type="match status" value="1"/>
</dbReference>
<evidence type="ECO:0000256" key="1">
    <source>
        <dbReference type="SAM" id="MobiDB-lite"/>
    </source>
</evidence>
<comment type="caution">
    <text evidence="3">The sequence shown here is derived from an EMBL/GenBank/DDBJ whole genome shotgun (WGS) entry which is preliminary data.</text>
</comment>